<dbReference type="Proteomes" id="UP000215596">
    <property type="component" value="Unassembled WGS sequence"/>
</dbReference>
<name>A0A268EYU8_9BACL</name>
<dbReference type="Gene3D" id="1.20.120.450">
    <property type="entry name" value="dinb family like domain"/>
    <property type="match status" value="1"/>
</dbReference>
<gene>
    <name evidence="2" type="ORF">CHH67_07120</name>
</gene>
<feature type="domain" description="DinB-like" evidence="1">
    <location>
        <begin position="11"/>
        <end position="143"/>
    </location>
</feature>
<dbReference type="Pfam" id="PF12867">
    <property type="entry name" value="DinB_2"/>
    <property type="match status" value="1"/>
</dbReference>
<reference evidence="2 3" key="1">
    <citation type="submission" date="2017-07" db="EMBL/GenBank/DDBJ databases">
        <title>Isolation and whole genome analysis of endospore-forming bacteria from heroin.</title>
        <authorList>
            <person name="Kalinowski J."/>
            <person name="Ahrens B."/>
            <person name="Al-Dilaimi A."/>
            <person name="Winkler A."/>
            <person name="Wibberg D."/>
            <person name="Schleenbecker U."/>
            <person name="Ruckert C."/>
            <person name="Wolfel R."/>
            <person name="Grass G."/>
        </authorList>
    </citation>
    <scope>NUCLEOTIDE SEQUENCE [LARGE SCALE GENOMIC DNA]</scope>
    <source>
        <strain evidence="2 3">7537-G1</strain>
    </source>
</reference>
<evidence type="ECO:0000313" key="3">
    <source>
        <dbReference type="Proteomes" id="UP000215596"/>
    </source>
</evidence>
<accession>A0A268EYU8</accession>
<dbReference type="AlphaFoldDB" id="A0A268EYU8"/>
<comment type="caution">
    <text evidence="2">The sequence shown here is derived from an EMBL/GenBank/DDBJ whole genome shotgun (WGS) entry which is preliminary data.</text>
</comment>
<organism evidence="2 3">
    <name type="scientific">Paenibacillus campinasensis</name>
    <dbReference type="NCBI Taxonomy" id="66347"/>
    <lineage>
        <taxon>Bacteria</taxon>
        <taxon>Bacillati</taxon>
        <taxon>Bacillota</taxon>
        <taxon>Bacilli</taxon>
        <taxon>Bacillales</taxon>
        <taxon>Paenibacillaceae</taxon>
        <taxon>Paenibacillus</taxon>
    </lineage>
</organism>
<protein>
    <recommendedName>
        <fullName evidence="1">DinB-like domain-containing protein</fullName>
    </recommendedName>
</protein>
<evidence type="ECO:0000259" key="1">
    <source>
        <dbReference type="Pfam" id="PF12867"/>
    </source>
</evidence>
<dbReference type="OrthoDB" id="4295522at2"/>
<dbReference type="InterPro" id="IPR034660">
    <property type="entry name" value="DinB/YfiT-like"/>
</dbReference>
<dbReference type="SUPFAM" id="SSF109854">
    <property type="entry name" value="DinB/YfiT-like putative metalloenzymes"/>
    <property type="match status" value="1"/>
</dbReference>
<proteinExistence type="predicted"/>
<dbReference type="RefSeq" id="WP_095264447.1">
    <property type="nucleotide sequence ID" value="NZ_NPBY01000022.1"/>
</dbReference>
<dbReference type="EMBL" id="NPBY01000022">
    <property type="protein sequence ID" value="PAD78292.1"/>
    <property type="molecule type" value="Genomic_DNA"/>
</dbReference>
<sequence>MERRHEVLFEQLHTYRKVLLDVVEDVSEAEAEIVPDGFNNNIRWNLGHVLLDQYLWIRVLTKEDMPVPMSFNQWFGYGTNPSNFTDETPSFSELISLLQEQPRFIEQQYRNRLEEEFPPTDMGMHTLEQVLVRTIFHEGLHMGALLAIKNQIRNHQRV</sequence>
<dbReference type="InterPro" id="IPR024775">
    <property type="entry name" value="DinB-like"/>
</dbReference>
<evidence type="ECO:0000313" key="2">
    <source>
        <dbReference type="EMBL" id="PAD78292.1"/>
    </source>
</evidence>